<dbReference type="Gene3D" id="3.30.70.330">
    <property type="match status" value="1"/>
</dbReference>
<dbReference type="EMBL" id="CAJNNV010030340">
    <property type="protein sequence ID" value="CAE8632214.1"/>
    <property type="molecule type" value="Genomic_DNA"/>
</dbReference>
<accession>A0A813H314</accession>
<comment type="caution">
    <text evidence="6">The sequence shown here is derived from an EMBL/GenBank/DDBJ whole genome shotgun (WGS) entry which is preliminary data.</text>
</comment>
<proteinExistence type="predicted"/>
<keyword evidence="2" id="KW-0539">Nucleus</keyword>
<evidence type="ECO:0000256" key="4">
    <source>
        <dbReference type="SAM" id="MobiDB-lite"/>
    </source>
</evidence>
<dbReference type="GO" id="GO:0005654">
    <property type="term" value="C:nucleoplasm"/>
    <property type="evidence" value="ECO:0007669"/>
    <property type="project" value="TreeGrafter"/>
</dbReference>
<dbReference type="InterPro" id="IPR000504">
    <property type="entry name" value="RRM_dom"/>
</dbReference>
<evidence type="ECO:0000313" key="6">
    <source>
        <dbReference type="EMBL" id="CAE8632214.1"/>
    </source>
</evidence>
<sequence length="151" mass="16504">MQQMMMQQQGGAQPSAGGGYGQAKVAIPLKKKKEEDKGNIVFVGGLRKSTTEDKVTAHFAKYGQVDNVDIKRLPDGTSRGFAFVKFIEVDAIEKVLEAQASHMIDNKWVAVKPHGGTAFNEGKNEARAKETSDMARASKKKDDGPENTDEY</sequence>
<comment type="subcellular location">
    <subcellularLocation>
        <location evidence="1">Nucleus</location>
    </subcellularLocation>
</comment>
<feature type="region of interest" description="Disordered" evidence="4">
    <location>
        <begin position="1"/>
        <end position="21"/>
    </location>
</feature>
<feature type="compositionally biased region" description="Basic and acidic residues" evidence="4">
    <location>
        <begin position="122"/>
        <end position="133"/>
    </location>
</feature>
<dbReference type="PANTHER" id="PTHR48033">
    <property type="entry name" value="RNA-BINDING (RRM/RBD/RNP MOTIFS) FAMILY PROTEIN"/>
    <property type="match status" value="1"/>
</dbReference>
<dbReference type="PROSITE" id="PS50102">
    <property type="entry name" value="RRM"/>
    <property type="match status" value="1"/>
</dbReference>
<evidence type="ECO:0000259" key="5">
    <source>
        <dbReference type="PROSITE" id="PS50102"/>
    </source>
</evidence>
<dbReference type="GO" id="GO:0003723">
    <property type="term" value="F:RNA binding"/>
    <property type="evidence" value="ECO:0007669"/>
    <property type="project" value="UniProtKB-UniRule"/>
</dbReference>
<dbReference type="InterPro" id="IPR035979">
    <property type="entry name" value="RBD_domain_sf"/>
</dbReference>
<dbReference type="Pfam" id="PF00076">
    <property type="entry name" value="RRM_1"/>
    <property type="match status" value="1"/>
</dbReference>
<evidence type="ECO:0000256" key="1">
    <source>
        <dbReference type="ARBA" id="ARBA00004123"/>
    </source>
</evidence>
<keyword evidence="3" id="KW-0694">RNA-binding</keyword>
<dbReference type="SUPFAM" id="SSF54928">
    <property type="entry name" value="RNA-binding domain, RBD"/>
    <property type="match status" value="1"/>
</dbReference>
<dbReference type="AlphaFoldDB" id="A0A813H314"/>
<dbReference type="PANTHER" id="PTHR48033:SF10">
    <property type="entry name" value="RNA-BINDING PROTEIN SQUID"/>
    <property type="match status" value="1"/>
</dbReference>
<feature type="region of interest" description="Disordered" evidence="4">
    <location>
        <begin position="116"/>
        <end position="151"/>
    </location>
</feature>
<dbReference type="GO" id="GO:0000785">
    <property type="term" value="C:chromatin"/>
    <property type="evidence" value="ECO:0007669"/>
    <property type="project" value="TreeGrafter"/>
</dbReference>
<reference evidence="6" key="1">
    <citation type="submission" date="2021-02" db="EMBL/GenBank/DDBJ databases">
        <authorList>
            <person name="Dougan E. K."/>
            <person name="Rhodes N."/>
            <person name="Thang M."/>
            <person name="Chan C."/>
        </authorList>
    </citation>
    <scope>NUCLEOTIDE SEQUENCE</scope>
</reference>
<dbReference type="SMART" id="SM00360">
    <property type="entry name" value="RRM"/>
    <property type="match status" value="1"/>
</dbReference>
<organism evidence="6 7">
    <name type="scientific">Polarella glacialis</name>
    <name type="common">Dinoflagellate</name>
    <dbReference type="NCBI Taxonomy" id="89957"/>
    <lineage>
        <taxon>Eukaryota</taxon>
        <taxon>Sar</taxon>
        <taxon>Alveolata</taxon>
        <taxon>Dinophyceae</taxon>
        <taxon>Suessiales</taxon>
        <taxon>Suessiaceae</taxon>
        <taxon>Polarella</taxon>
    </lineage>
</organism>
<gene>
    <name evidence="6" type="ORF">PGLA1383_LOCUS48196</name>
</gene>
<dbReference type="OrthoDB" id="1875751at2759"/>
<dbReference type="Proteomes" id="UP000654075">
    <property type="component" value="Unassembled WGS sequence"/>
</dbReference>
<name>A0A813H314_POLGL</name>
<protein>
    <recommendedName>
        <fullName evidence="5">RRM domain-containing protein</fullName>
    </recommendedName>
</protein>
<evidence type="ECO:0000256" key="2">
    <source>
        <dbReference type="ARBA" id="ARBA00023242"/>
    </source>
</evidence>
<feature type="non-terminal residue" evidence="6">
    <location>
        <position position="151"/>
    </location>
</feature>
<dbReference type="GO" id="GO:0010468">
    <property type="term" value="P:regulation of gene expression"/>
    <property type="evidence" value="ECO:0007669"/>
    <property type="project" value="TreeGrafter"/>
</dbReference>
<feature type="compositionally biased region" description="Low complexity" evidence="4">
    <location>
        <begin position="1"/>
        <end position="15"/>
    </location>
</feature>
<evidence type="ECO:0000313" key="7">
    <source>
        <dbReference type="Proteomes" id="UP000654075"/>
    </source>
</evidence>
<evidence type="ECO:0000256" key="3">
    <source>
        <dbReference type="PROSITE-ProRule" id="PRU00176"/>
    </source>
</evidence>
<keyword evidence="7" id="KW-1185">Reference proteome</keyword>
<feature type="domain" description="RRM" evidence="5">
    <location>
        <begin position="39"/>
        <end position="112"/>
    </location>
</feature>
<dbReference type="InterPro" id="IPR012677">
    <property type="entry name" value="Nucleotide-bd_a/b_plait_sf"/>
</dbReference>
<dbReference type="CDD" id="cd00590">
    <property type="entry name" value="RRM_SF"/>
    <property type="match status" value="1"/>
</dbReference>